<evidence type="ECO:0000259" key="5">
    <source>
        <dbReference type="PROSITE" id="PS50102"/>
    </source>
</evidence>
<dbReference type="Proteomes" id="UP000078046">
    <property type="component" value="Unassembled WGS sequence"/>
</dbReference>
<dbReference type="InterPro" id="IPR050666">
    <property type="entry name" value="ESRP"/>
</dbReference>
<evidence type="ECO:0000313" key="6">
    <source>
        <dbReference type="EMBL" id="OAF71191.1"/>
    </source>
</evidence>
<dbReference type="InterPro" id="IPR035979">
    <property type="entry name" value="RBD_domain_sf"/>
</dbReference>
<protein>
    <recommendedName>
        <fullName evidence="5">RRM domain-containing protein</fullName>
    </recommendedName>
</protein>
<evidence type="ECO:0000256" key="1">
    <source>
        <dbReference type="ARBA" id="ARBA00022737"/>
    </source>
</evidence>
<name>A0A177BCG4_9BILA</name>
<dbReference type="PANTHER" id="PTHR13976">
    <property type="entry name" value="HETEROGENEOUS NUCLEAR RIBONUCLEOPROTEIN-RELATED"/>
    <property type="match status" value="1"/>
</dbReference>
<evidence type="ECO:0000256" key="3">
    <source>
        <dbReference type="PROSITE-ProRule" id="PRU00176"/>
    </source>
</evidence>
<dbReference type="PROSITE" id="PS50102">
    <property type="entry name" value="RRM"/>
    <property type="match status" value="1"/>
</dbReference>
<dbReference type="AlphaFoldDB" id="A0A177BCG4"/>
<dbReference type="Gene3D" id="3.30.70.330">
    <property type="match status" value="3"/>
</dbReference>
<accession>A0A177BCG4</accession>
<sequence>MNTILRLDNLSSTARSADVRNFFRKFRIKDGGVNIGRDGITLVEFSSYDDAINAVRLSGQYLCGLRVRLTFHGEKEVIDNNYHDNQDFYNSMPPDENNNEMNAIDKSITNNLSFIEEMESFMEFVKFKKLKNQFSQPSTPQQPSKRDRRDIPVKPIPKFNKPTKKSKKKLIQDVVGISDCIFVENIPRPAVNESIKNFFGMCEIMKDGIKFSKSNNAMYSNCYLRFVNFENAKIAMRFNGMAVVGGTNIRIKYIPTSVFMCHRDSNMMLNESIENRLVKPTNITPVAIPNVQRIHITGLPVNTNHQEFINAAKPYQINESWIYIAYNDKGEALGDAYVRPPDIKNYTDIIISNLFKKPFMNATYLKYSLISKDEMTKQINAHKAKYFNRCNTDNETSRISGNYNDMKFYVKVYLPPYIKTHENRIIIRNLRATTSRKDILDFMKEYRLENKDVWFFVHNGSSNAVVCLPTDKAVYKVLDSYDEFYFGRTSRQLKLAKGIGVKFDVDEKKKRYMKKDFYISSSLCV</sequence>
<keyword evidence="7" id="KW-1185">Reference proteome</keyword>
<dbReference type="InterPro" id="IPR000504">
    <property type="entry name" value="RRM_dom"/>
</dbReference>
<dbReference type="SMART" id="SM00360">
    <property type="entry name" value="RRM"/>
    <property type="match status" value="2"/>
</dbReference>
<reference evidence="6 7" key="1">
    <citation type="submission" date="2016-04" db="EMBL/GenBank/DDBJ databases">
        <title>The genome of Intoshia linei affirms orthonectids as highly simplified spiralians.</title>
        <authorList>
            <person name="Mikhailov K.V."/>
            <person name="Slusarev G.S."/>
            <person name="Nikitin M.A."/>
            <person name="Logacheva M.D."/>
            <person name="Penin A."/>
            <person name="Aleoshin V."/>
            <person name="Panchin Y.V."/>
        </authorList>
    </citation>
    <scope>NUCLEOTIDE SEQUENCE [LARGE SCALE GENOMIC DNA]</scope>
    <source>
        <strain evidence="6">Intl2013</strain>
        <tissue evidence="6">Whole animal</tissue>
    </source>
</reference>
<gene>
    <name evidence="6" type="ORF">A3Q56_01062</name>
</gene>
<comment type="caution">
    <text evidence="6">The sequence shown here is derived from an EMBL/GenBank/DDBJ whole genome shotgun (WGS) entry which is preliminary data.</text>
</comment>
<evidence type="ECO:0000256" key="4">
    <source>
        <dbReference type="SAM" id="MobiDB-lite"/>
    </source>
</evidence>
<proteinExistence type="predicted"/>
<feature type="domain" description="RRM" evidence="5">
    <location>
        <begin position="179"/>
        <end position="256"/>
    </location>
</feature>
<dbReference type="EMBL" id="LWCA01000072">
    <property type="protein sequence ID" value="OAF71191.1"/>
    <property type="molecule type" value="Genomic_DNA"/>
</dbReference>
<dbReference type="GO" id="GO:0003723">
    <property type="term" value="F:RNA binding"/>
    <property type="evidence" value="ECO:0007669"/>
    <property type="project" value="UniProtKB-UniRule"/>
</dbReference>
<dbReference type="SUPFAM" id="SSF54928">
    <property type="entry name" value="RNA-binding domain, RBD"/>
    <property type="match status" value="3"/>
</dbReference>
<organism evidence="6 7">
    <name type="scientific">Intoshia linei</name>
    <dbReference type="NCBI Taxonomy" id="1819745"/>
    <lineage>
        <taxon>Eukaryota</taxon>
        <taxon>Metazoa</taxon>
        <taxon>Spiralia</taxon>
        <taxon>Lophotrochozoa</taxon>
        <taxon>Mesozoa</taxon>
        <taxon>Orthonectida</taxon>
        <taxon>Rhopaluridae</taxon>
        <taxon>Intoshia</taxon>
    </lineage>
</organism>
<keyword evidence="2 3" id="KW-0694">RNA-binding</keyword>
<dbReference type="CDD" id="cd00590">
    <property type="entry name" value="RRM_SF"/>
    <property type="match status" value="1"/>
</dbReference>
<dbReference type="OrthoDB" id="2588702at2759"/>
<evidence type="ECO:0000256" key="2">
    <source>
        <dbReference type="ARBA" id="ARBA00022884"/>
    </source>
</evidence>
<evidence type="ECO:0000313" key="7">
    <source>
        <dbReference type="Proteomes" id="UP000078046"/>
    </source>
</evidence>
<feature type="region of interest" description="Disordered" evidence="4">
    <location>
        <begin position="133"/>
        <end position="165"/>
    </location>
</feature>
<keyword evidence="1" id="KW-0677">Repeat</keyword>
<dbReference type="InterPro" id="IPR012677">
    <property type="entry name" value="Nucleotide-bd_a/b_plait_sf"/>
</dbReference>